<feature type="transmembrane region" description="Helical" evidence="9">
    <location>
        <begin position="469"/>
        <end position="489"/>
    </location>
</feature>
<feature type="transmembrane region" description="Helical" evidence="9">
    <location>
        <begin position="219"/>
        <end position="248"/>
    </location>
</feature>
<keyword evidence="3" id="KW-0328">Glycosyltransferase</keyword>
<dbReference type="InterPro" id="IPR038731">
    <property type="entry name" value="RgtA/B/C-like"/>
</dbReference>
<evidence type="ECO:0000313" key="12">
    <source>
        <dbReference type="Proteomes" id="UP000186890"/>
    </source>
</evidence>
<dbReference type="Proteomes" id="UP000186890">
    <property type="component" value="Unassembled WGS sequence"/>
</dbReference>
<dbReference type="GO" id="GO:0005886">
    <property type="term" value="C:plasma membrane"/>
    <property type="evidence" value="ECO:0007669"/>
    <property type="project" value="UniProtKB-SubCell"/>
</dbReference>
<feature type="coiled-coil region" evidence="8">
    <location>
        <begin position="325"/>
        <end position="352"/>
    </location>
</feature>
<reference evidence="12" key="1">
    <citation type="submission" date="2016-12" db="EMBL/GenBank/DDBJ databases">
        <authorList>
            <person name="Gulvik C.A."/>
        </authorList>
    </citation>
    <scope>NUCLEOTIDE SEQUENCE [LARGE SCALE GENOMIC DNA]</scope>
    <source>
        <strain evidence="12">NED12-00049-6B</strain>
    </source>
</reference>
<evidence type="ECO:0000256" key="1">
    <source>
        <dbReference type="ARBA" id="ARBA00004651"/>
    </source>
</evidence>
<dbReference type="Pfam" id="PF13231">
    <property type="entry name" value="PMT_2"/>
    <property type="match status" value="1"/>
</dbReference>
<dbReference type="RefSeq" id="WP_075104734.1">
    <property type="nucleotide sequence ID" value="NZ_MSJM01000004.1"/>
</dbReference>
<evidence type="ECO:0000259" key="10">
    <source>
        <dbReference type="Pfam" id="PF13231"/>
    </source>
</evidence>
<sequence length="495" mass="56924">MYQLFFKFIQKSMWLITLFWLVVVAQELGHFPRLFLYSLAIVLVLLVQQKEALVKAYRFAMAHKKGLVFIAIVFQLVVIVSANLLVRRDAAVVITGALEMIGEESISNYLTRNPNNLPVFLYARSLYHLFGFSALWVLQLLGMMYINGTAYILYRTGRDFFSQQVADSLFSLYLCLLGFSPYVIQTYTDITSLPFLAGQLYLMVALLKEEQKANQRLCLLGLVTAIATVFRPTALIIVIAFAMVLFLKGKWKKFVHYMAVFVASFGLVFAGLTVAIYHQQEVTIVRDETLAKSLTTFINLGLTYSGTDQEDMKEGLLLYVEPDKREEYNNGMFATENELKEIKRRLRSYTALTFAQHLEYKLAQTLYDGSLNWLYREPEDEKTPLVSPLYAYTEKNAFAEAVRQTIIQYDGKYYHYYQVVKQVVWLLVAVGLFAAVRRYRADDTLNFLSLAIFGGLLFLMIFEGGKTRYLLQFFPQILLLSSLGLVTIYQKERKL</sequence>
<evidence type="ECO:0000256" key="8">
    <source>
        <dbReference type="SAM" id="Coils"/>
    </source>
</evidence>
<keyword evidence="4" id="KW-0808">Transferase</keyword>
<evidence type="ECO:0000256" key="3">
    <source>
        <dbReference type="ARBA" id="ARBA00022676"/>
    </source>
</evidence>
<feature type="transmembrane region" description="Helical" evidence="9">
    <location>
        <begin position="254"/>
        <end position="277"/>
    </location>
</feature>
<gene>
    <name evidence="11" type="ORF">BU202_05185</name>
</gene>
<feature type="transmembrane region" description="Helical" evidence="9">
    <location>
        <begin position="165"/>
        <end position="184"/>
    </location>
</feature>
<keyword evidence="12" id="KW-1185">Reference proteome</keyword>
<comment type="subcellular location">
    <subcellularLocation>
        <location evidence="1">Cell membrane</location>
        <topology evidence="1">Multi-pass membrane protein</topology>
    </subcellularLocation>
</comment>
<dbReference type="GO" id="GO:0016763">
    <property type="term" value="F:pentosyltransferase activity"/>
    <property type="evidence" value="ECO:0007669"/>
    <property type="project" value="TreeGrafter"/>
</dbReference>
<dbReference type="PANTHER" id="PTHR33908">
    <property type="entry name" value="MANNOSYLTRANSFERASE YKCB-RELATED"/>
    <property type="match status" value="1"/>
</dbReference>
<feature type="transmembrane region" description="Helical" evidence="9">
    <location>
        <begin position="35"/>
        <end position="54"/>
    </location>
</feature>
<evidence type="ECO:0000256" key="5">
    <source>
        <dbReference type="ARBA" id="ARBA00022692"/>
    </source>
</evidence>
<evidence type="ECO:0000256" key="9">
    <source>
        <dbReference type="SAM" id="Phobius"/>
    </source>
</evidence>
<dbReference type="PANTHER" id="PTHR33908:SF11">
    <property type="entry name" value="MEMBRANE PROTEIN"/>
    <property type="match status" value="1"/>
</dbReference>
<dbReference type="GO" id="GO:0009103">
    <property type="term" value="P:lipopolysaccharide biosynthetic process"/>
    <property type="evidence" value="ECO:0007669"/>
    <property type="project" value="UniProtKB-ARBA"/>
</dbReference>
<name>A0A1Q8E7V6_9STRE</name>
<dbReference type="AlphaFoldDB" id="A0A1Q8E7V6"/>
<keyword evidence="7 9" id="KW-0472">Membrane</keyword>
<comment type="caution">
    <text evidence="11">The sequence shown here is derived from an EMBL/GenBank/DDBJ whole genome shotgun (WGS) entry which is preliminary data.</text>
</comment>
<keyword evidence="8" id="KW-0175">Coiled coil</keyword>
<evidence type="ECO:0000256" key="4">
    <source>
        <dbReference type="ARBA" id="ARBA00022679"/>
    </source>
</evidence>
<dbReference type="EMBL" id="MSJM01000004">
    <property type="protein sequence ID" value="OLF47860.1"/>
    <property type="molecule type" value="Genomic_DNA"/>
</dbReference>
<evidence type="ECO:0000313" key="11">
    <source>
        <dbReference type="EMBL" id="OLF47860.1"/>
    </source>
</evidence>
<evidence type="ECO:0000256" key="7">
    <source>
        <dbReference type="ARBA" id="ARBA00023136"/>
    </source>
</evidence>
<dbReference type="InterPro" id="IPR050297">
    <property type="entry name" value="LipidA_mod_glycosyltrf_83"/>
</dbReference>
<proteinExistence type="predicted"/>
<keyword evidence="6 9" id="KW-1133">Transmembrane helix</keyword>
<evidence type="ECO:0000256" key="2">
    <source>
        <dbReference type="ARBA" id="ARBA00022475"/>
    </source>
</evidence>
<organism evidence="11 12">
    <name type="scientific">Streptococcus cuniculi</name>
    <dbReference type="NCBI Taxonomy" id="1432788"/>
    <lineage>
        <taxon>Bacteria</taxon>
        <taxon>Bacillati</taxon>
        <taxon>Bacillota</taxon>
        <taxon>Bacilli</taxon>
        <taxon>Lactobacillales</taxon>
        <taxon>Streptococcaceae</taxon>
        <taxon>Streptococcus</taxon>
    </lineage>
</organism>
<evidence type="ECO:0000256" key="6">
    <source>
        <dbReference type="ARBA" id="ARBA00022989"/>
    </source>
</evidence>
<feature type="transmembrane region" description="Helical" evidence="9">
    <location>
        <begin position="190"/>
        <end position="207"/>
    </location>
</feature>
<feature type="transmembrane region" description="Helical" evidence="9">
    <location>
        <begin position="126"/>
        <end position="153"/>
    </location>
</feature>
<feature type="transmembrane region" description="Helical" evidence="9">
    <location>
        <begin position="66"/>
        <end position="86"/>
    </location>
</feature>
<keyword evidence="5 9" id="KW-0812">Transmembrane</keyword>
<protein>
    <recommendedName>
        <fullName evidence="10">Glycosyltransferase RgtA/B/C/D-like domain-containing protein</fullName>
    </recommendedName>
</protein>
<feature type="domain" description="Glycosyltransferase RgtA/B/C/D-like" evidence="10">
    <location>
        <begin position="123"/>
        <end position="263"/>
    </location>
</feature>
<accession>A0A1Q8E7V6</accession>
<feature type="transmembrane region" description="Helical" evidence="9">
    <location>
        <begin position="445"/>
        <end position="462"/>
    </location>
</feature>
<keyword evidence="2" id="KW-1003">Cell membrane</keyword>